<dbReference type="Proteomes" id="UP001196530">
    <property type="component" value="Unassembled WGS sequence"/>
</dbReference>
<dbReference type="EMBL" id="JAHLUX010000011">
    <property type="protein sequence ID" value="KAG7816285.1"/>
    <property type="molecule type" value="Genomic_DNA"/>
</dbReference>
<accession>A0AAN6DC22</accession>
<evidence type="ECO:0000256" key="1">
    <source>
        <dbReference type="SAM" id="MobiDB-lite"/>
    </source>
</evidence>
<feature type="region of interest" description="Disordered" evidence="1">
    <location>
        <begin position="469"/>
        <end position="520"/>
    </location>
</feature>
<dbReference type="AlphaFoldDB" id="A0AAN6DC22"/>
<name>A0AAN6DC22_PICAN</name>
<comment type="caution">
    <text evidence="2">The sequence shown here is derived from an EMBL/GenBank/DDBJ whole genome shotgun (WGS) entry which is preliminary data.</text>
</comment>
<evidence type="ECO:0000313" key="2">
    <source>
        <dbReference type="EMBL" id="KAG7816285.1"/>
    </source>
</evidence>
<evidence type="ECO:0000313" key="3">
    <source>
        <dbReference type="Proteomes" id="UP001196530"/>
    </source>
</evidence>
<proteinExistence type="predicted"/>
<dbReference type="GeneID" id="66128892"/>
<dbReference type="RefSeq" id="XP_043057836.1">
    <property type="nucleotide sequence ID" value="XM_043205584.1"/>
</dbReference>
<feature type="compositionally biased region" description="Basic and acidic residues" evidence="1">
    <location>
        <begin position="469"/>
        <end position="495"/>
    </location>
</feature>
<protein>
    <submittedName>
        <fullName evidence="2">Uncharacterized protein</fullName>
    </submittedName>
</protein>
<organism evidence="2 3">
    <name type="scientific">Pichia angusta</name>
    <name type="common">Yeast</name>
    <name type="synonym">Hansenula polymorpha</name>
    <dbReference type="NCBI Taxonomy" id="870730"/>
    <lineage>
        <taxon>Eukaryota</taxon>
        <taxon>Fungi</taxon>
        <taxon>Dikarya</taxon>
        <taxon>Ascomycota</taxon>
        <taxon>Saccharomycotina</taxon>
        <taxon>Pichiomycetes</taxon>
        <taxon>Pichiales</taxon>
        <taxon>Pichiaceae</taxon>
        <taxon>Ogataea</taxon>
    </lineage>
</organism>
<gene>
    <name evidence="2" type="ORF">KL928_004841</name>
</gene>
<sequence>MYTGTLDSLPHENDPAVNVDELWRRTYRLAQEYVVENEPAAVLERIHTAHSALQKTALLAAMLQSGVLAEQDETGRHRSCGGCAPRGRHSISECNILLFTSYHPRAPVLSPVLPRNSKSGAAVCAAHGDRPAQAAQRRRVRRVPRARHVAHEHGQVPGSTQTVPDSVQAAGVQNTAGHPEPRRSVHGQPGACRAEKGRQSAKIRRLCESRVLPADPELPDLPADEFFPDGGQTRQGDARAGAGGVPRPRDTDADADLATESRAVQNGRPGHRADDRRARGRGSASAAARVRRGRRDGSRAAHGPSAAARHDSAGCGDQVARHGHRQDETERTAKRGTGAVQTAQPVRLVELAVRAAPFRGVVLADDVFLALVLRKRKPALLAHAVHLSDLADGFLERGEPRLVVLDLVLLDFLHLVVELRVPCALVVFPQQIAEQTQHRHDYDSHPIDERAEDLWHNAPVLLGDADVGRDAGVHGQNHKQERERAGNGHQRELGPLRRNKGRFAQSGHQTRGVDRNAEPPVVHRRAVGELVAVLEDVDERDVDDGTVVEAVDGPRPENLHVEEVARLADFV</sequence>
<feature type="region of interest" description="Disordered" evidence="1">
    <location>
        <begin position="145"/>
        <end position="164"/>
    </location>
</feature>
<feature type="region of interest" description="Disordered" evidence="1">
    <location>
        <begin position="214"/>
        <end position="340"/>
    </location>
</feature>
<feature type="region of interest" description="Disordered" evidence="1">
    <location>
        <begin position="172"/>
        <end position="202"/>
    </location>
</feature>
<reference evidence="2" key="1">
    <citation type="journal article" date="2021" name="G3 (Bethesda)">
        <title>Genomic diversity, chromosomal rearrangements, and interspecies hybridization in the ogataea polymorpha species complex.</title>
        <authorList>
            <person name="Hanson S.J."/>
            <person name="Cinneide E.O."/>
            <person name="Salzberg L.I."/>
            <person name="Wolfe K.H."/>
            <person name="McGowan J."/>
            <person name="Fitzpatrick D.A."/>
            <person name="Matlin K."/>
        </authorList>
    </citation>
    <scope>NUCLEOTIDE SEQUENCE</scope>
    <source>
        <strain evidence="2">61-244</strain>
    </source>
</reference>